<protein>
    <submittedName>
        <fullName evidence="2">M23 family metallopeptidase</fullName>
    </submittedName>
</protein>
<dbReference type="InterPro" id="IPR050570">
    <property type="entry name" value="Cell_wall_metabolism_enzyme"/>
</dbReference>
<sequence>MLPLQLFSLRQFAALCLLAVALLIGTIVHAQVYTSDGSSVLVGAKLVPRGINLCNDYASKRDYSGAPYRVVEPDRIVTRHEGIDFCASAGTPVIAPVAGTIRWAIKDHPLRGGQVLIKTGFRVNAGLGGGKPVYIGLVHITPLDTLRRGSRVKPGQVIGHVRKAGLVEIGSRPHVHFTARICDTTHKCHFDPNLLWQDGPGKVSCFRAEQAVAKGRIVAPIACR</sequence>
<organism evidence="2 3">
    <name type="scientific">Pseudosulfitobacter pseudonitzschiae</name>
    <dbReference type="NCBI Taxonomy" id="1402135"/>
    <lineage>
        <taxon>Bacteria</taxon>
        <taxon>Pseudomonadati</taxon>
        <taxon>Pseudomonadota</taxon>
        <taxon>Alphaproteobacteria</taxon>
        <taxon>Rhodobacterales</taxon>
        <taxon>Roseobacteraceae</taxon>
        <taxon>Pseudosulfitobacter</taxon>
    </lineage>
</organism>
<proteinExistence type="predicted"/>
<dbReference type="CDD" id="cd12797">
    <property type="entry name" value="M23_peptidase"/>
    <property type="match status" value="1"/>
</dbReference>
<dbReference type="EMBL" id="JAFBWN010000025">
    <property type="protein sequence ID" value="MBM2357007.1"/>
    <property type="molecule type" value="Genomic_DNA"/>
</dbReference>
<dbReference type="InterPro" id="IPR011055">
    <property type="entry name" value="Dup_hybrid_motif"/>
</dbReference>
<evidence type="ECO:0000313" key="2">
    <source>
        <dbReference type="EMBL" id="MBM2357007.1"/>
    </source>
</evidence>
<dbReference type="AlphaFoldDB" id="A0A9Q2P5Y8"/>
<dbReference type="SUPFAM" id="SSF51261">
    <property type="entry name" value="Duplicated hybrid motif"/>
    <property type="match status" value="1"/>
</dbReference>
<comment type="caution">
    <text evidence="2">The sequence shown here is derived from an EMBL/GenBank/DDBJ whole genome shotgun (WGS) entry which is preliminary data.</text>
</comment>
<evidence type="ECO:0000259" key="1">
    <source>
        <dbReference type="Pfam" id="PF01551"/>
    </source>
</evidence>
<name>A0A9Q2P5Y8_9RHOB</name>
<dbReference type="Gene3D" id="2.70.70.10">
    <property type="entry name" value="Glucose Permease (Domain IIA)"/>
    <property type="match status" value="1"/>
</dbReference>
<accession>A0A9Q2P5Y8</accession>
<evidence type="ECO:0000313" key="3">
    <source>
        <dbReference type="Proteomes" id="UP000809337"/>
    </source>
</evidence>
<dbReference type="Pfam" id="PF01551">
    <property type="entry name" value="Peptidase_M23"/>
    <property type="match status" value="1"/>
</dbReference>
<dbReference type="PANTHER" id="PTHR21666:SF270">
    <property type="entry name" value="MUREIN HYDROLASE ACTIVATOR ENVC"/>
    <property type="match status" value="1"/>
</dbReference>
<dbReference type="InterPro" id="IPR016047">
    <property type="entry name" value="M23ase_b-sheet_dom"/>
</dbReference>
<dbReference type="PANTHER" id="PTHR21666">
    <property type="entry name" value="PEPTIDASE-RELATED"/>
    <property type="match status" value="1"/>
</dbReference>
<gene>
    <name evidence="2" type="ORF">JQX14_20870</name>
</gene>
<feature type="domain" description="M23ase beta-sheet core" evidence="1">
    <location>
        <begin position="79"/>
        <end position="181"/>
    </location>
</feature>
<reference evidence="2" key="1">
    <citation type="submission" date="2021-01" db="EMBL/GenBank/DDBJ databases">
        <title>Diatom-associated Roseobacters Show Island Model of Population Structure.</title>
        <authorList>
            <person name="Qu L."/>
            <person name="Feng X."/>
            <person name="Chen Y."/>
            <person name="Li L."/>
            <person name="Wang X."/>
            <person name="Hu Z."/>
            <person name="Wang H."/>
            <person name="Luo H."/>
        </authorList>
    </citation>
    <scope>NUCLEOTIDE SEQUENCE</scope>
    <source>
        <strain evidence="2">SM26-45</strain>
    </source>
</reference>
<dbReference type="GO" id="GO:0004222">
    <property type="term" value="F:metalloendopeptidase activity"/>
    <property type="evidence" value="ECO:0007669"/>
    <property type="project" value="TreeGrafter"/>
</dbReference>
<dbReference type="Proteomes" id="UP000809337">
    <property type="component" value="Unassembled WGS sequence"/>
</dbReference>
<dbReference type="RefSeq" id="WP_419556056.1">
    <property type="nucleotide sequence ID" value="NZ_JAJNGX010000025.1"/>
</dbReference>